<dbReference type="GO" id="GO:0005886">
    <property type="term" value="C:plasma membrane"/>
    <property type="evidence" value="ECO:0007669"/>
    <property type="project" value="TreeGrafter"/>
</dbReference>
<dbReference type="EMBL" id="FQXE01000009">
    <property type="protein sequence ID" value="SHI10822.1"/>
    <property type="molecule type" value="Genomic_DNA"/>
</dbReference>
<keyword evidence="5" id="KW-0472">Membrane</keyword>
<reference evidence="9 10" key="1">
    <citation type="submission" date="2016-11" db="EMBL/GenBank/DDBJ databases">
        <authorList>
            <person name="Jaros S."/>
            <person name="Januszkiewicz K."/>
            <person name="Wedrychowicz H."/>
        </authorList>
    </citation>
    <scope>NUCLEOTIDE SEQUENCE [LARGE SCALE GENOMIC DNA]</scope>
    <source>
        <strain evidence="9 10">CGMCC 1.10190</strain>
    </source>
</reference>
<dbReference type="SMART" id="SM00304">
    <property type="entry name" value="HAMP"/>
    <property type="match status" value="1"/>
</dbReference>
<dbReference type="Proteomes" id="UP000184226">
    <property type="component" value="Unassembled WGS sequence"/>
</dbReference>
<dbReference type="GO" id="GO:0007165">
    <property type="term" value="P:signal transduction"/>
    <property type="evidence" value="ECO:0007669"/>
    <property type="project" value="UniProtKB-KW"/>
</dbReference>
<sequence length="566" mass="59925">MANFFTLKKSFIFFLATLALLSLLVLSALYNMAASADHLKNIEALRYAATGLANDYKSLTQAMTRDAMAFVATEQPEFQESYLHHTAVLHGRAPDGHGLQQAMIERFRQAGFTADEMARLESAHAQGIELAKTEVEAISTASGQFDDGQGGIKVALPNALMAKVMIFGQQYTEAASAIAQAIDEFDTMQATRYAQEVSRASDASKLAYRIAVSALTALLLCSALALWALYQAIKRPLDQGVRLAERLAAGDLSARVSLTRRDELGKLLQALNGIGIGLHQAVQDVRGRALHIAAASHDISGGNQDLSRRTDEQAANLQETAAAMGELNAAVAHNADHVEQAKRLVTHTASCAAQGSLTAQGAMDIMREIRQSSRQVADITGLINSIAFHTNILALNAAVEAARAGPQGKGFAVVAAEVRSLALRSAQAAKEIEELIGQSAARMDAGATLVDKAGGAMKEIAQSMQQVQGIMGGIADASREQAGGIGQITLAVSHLDTITRQNAAQVQEAAQATLLQREQADGLAATIARFTLEEAGAMTSSQPQARNTRYKARIGLHAYGASPSQG</sequence>
<dbReference type="PANTHER" id="PTHR43531:SF14">
    <property type="entry name" value="METHYL-ACCEPTING CHEMOTAXIS PROTEIN I-RELATED"/>
    <property type="match status" value="1"/>
</dbReference>
<dbReference type="Gene3D" id="1.10.287.950">
    <property type="entry name" value="Methyl-accepting chemotaxis protein"/>
    <property type="match status" value="1"/>
</dbReference>
<dbReference type="InterPro" id="IPR004089">
    <property type="entry name" value="MCPsignal_dom"/>
</dbReference>
<comment type="similarity">
    <text evidence="3">Belongs to the methyl-accepting chemotaxis (MCP) protein family.</text>
</comment>
<dbReference type="SUPFAM" id="SSF58104">
    <property type="entry name" value="Methyl-accepting chemotaxis protein (MCP) signaling domain"/>
    <property type="match status" value="1"/>
</dbReference>
<name>A0A1M5YFT2_9BURK</name>
<dbReference type="PRINTS" id="PR00260">
    <property type="entry name" value="CHEMTRNSDUCR"/>
</dbReference>
<dbReference type="OrthoDB" id="8576332at2"/>
<accession>A0A1M5YFT2</accession>
<evidence type="ECO:0000256" key="5">
    <source>
        <dbReference type="SAM" id="Phobius"/>
    </source>
</evidence>
<dbReference type="FunFam" id="1.10.287.950:FF:000001">
    <property type="entry name" value="Methyl-accepting chemotaxis sensory transducer"/>
    <property type="match status" value="1"/>
</dbReference>
<dbReference type="Pfam" id="PF00015">
    <property type="entry name" value="MCPsignal"/>
    <property type="match status" value="1"/>
</dbReference>
<evidence type="ECO:0000256" key="1">
    <source>
        <dbReference type="ARBA" id="ARBA00004370"/>
    </source>
</evidence>
<dbReference type="InterPro" id="IPR003660">
    <property type="entry name" value="HAMP_dom"/>
</dbReference>
<keyword evidence="6" id="KW-0732">Signal</keyword>
<dbReference type="GO" id="GO:0004888">
    <property type="term" value="F:transmembrane signaling receptor activity"/>
    <property type="evidence" value="ECO:0007669"/>
    <property type="project" value="InterPro"/>
</dbReference>
<dbReference type="STRING" id="658167.SAMN04488135_10950"/>
<dbReference type="PROSITE" id="PS50111">
    <property type="entry name" value="CHEMOTAXIS_TRANSDUC_2"/>
    <property type="match status" value="1"/>
</dbReference>
<keyword evidence="5" id="KW-0812">Transmembrane</keyword>
<feature type="domain" description="HAMP" evidence="8">
    <location>
        <begin position="231"/>
        <end position="283"/>
    </location>
</feature>
<dbReference type="Pfam" id="PF00672">
    <property type="entry name" value="HAMP"/>
    <property type="match status" value="1"/>
</dbReference>
<dbReference type="AlphaFoldDB" id="A0A1M5YFT2"/>
<dbReference type="PROSITE" id="PS50885">
    <property type="entry name" value="HAMP"/>
    <property type="match status" value="1"/>
</dbReference>
<dbReference type="GO" id="GO:0006935">
    <property type="term" value="P:chemotaxis"/>
    <property type="evidence" value="ECO:0007669"/>
    <property type="project" value="InterPro"/>
</dbReference>
<keyword evidence="4" id="KW-0807">Transducer</keyword>
<proteinExistence type="inferred from homology"/>
<dbReference type="PANTHER" id="PTHR43531">
    <property type="entry name" value="PROTEIN ICFG"/>
    <property type="match status" value="1"/>
</dbReference>
<organism evidence="9 10">
    <name type="scientific">Pollutimonas bauzanensis</name>
    <dbReference type="NCBI Taxonomy" id="658167"/>
    <lineage>
        <taxon>Bacteria</taxon>
        <taxon>Pseudomonadati</taxon>
        <taxon>Pseudomonadota</taxon>
        <taxon>Betaproteobacteria</taxon>
        <taxon>Burkholderiales</taxon>
        <taxon>Alcaligenaceae</taxon>
        <taxon>Pollutimonas</taxon>
    </lineage>
</organism>
<keyword evidence="5" id="KW-1133">Transmembrane helix</keyword>
<evidence type="ECO:0000256" key="2">
    <source>
        <dbReference type="ARBA" id="ARBA00022481"/>
    </source>
</evidence>
<dbReference type="RefSeq" id="WP_073104682.1">
    <property type="nucleotide sequence ID" value="NZ_FQXE01000009.1"/>
</dbReference>
<evidence type="ECO:0000259" key="8">
    <source>
        <dbReference type="PROSITE" id="PS50885"/>
    </source>
</evidence>
<protein>
    <submittedName>
        <fullName evidence="9">Methyl-accepting chemotaxis protein</fullName>
    </submittedName>
</protein>
<feature type="transmembrane region" description="Helical" evidence="5">
    <location>
        <begin position="206"/>
        <end position="230"/>
    </location>
</feature>
<feature type="signal peptide" evidence="6">
    <location>
        <begin position="1"/>
        <end position="33"/>
    </location>
</feature>
<dbReference type="SMART" id="SM00283">
    <property type="entry name" value="MA"/>
    <property type="match status" value="1"/>
</dbReference>
<feature type="domain" description="Methyl-accepting transducer" evidence="7">
    <location>
        <begin position="288"/>
        <end position="517"/>
    </location>
</feature>
<gene>
    <name evidence="9" type="ORF">SAMN04488135_10950</name>
</gene>
<keyword evidence="10" id="KW-1185">Reference proteome</keyword>
<dbReference type="InterPro" id="IPR051310">
    <property type="entry name" value="MCP_chemotaxis"/>
</dbReference>
<evidence type="ECO:0000256" key="6">
    <source>
        <dbReference type="SAM" id="SignalP"/>
    </source>
</evidence>
<keyword evidence="2" id="KW-0488">Methylation</keyword>
<dbReference type="CDD" id="cd06225">
    <property type="entry name" value="HAMP"/>
    <property type="match status" value="1"/>
</dbReference>
<comment type="subcellular location">
    <subcellularLocation>
        <location evidence="1">Membrane</location>
    </subcellularLocation>
</comment>
<evidence type="ECO:0000313" key="9">
    <source>
        <dbReference type="EMBL" id="SHI10822.1"/>
    </source>
</evidence>
<evidence type="ECO:0000256" key="4">
    <source>
        <dbReference type="PROSITE-ProRule" id="PRU00284"/>
    </source>
</evidence>
<dbReference type="InterPro" id="IPR004090">
    <property type="entry name" value="Chemotax_Me-accpt_rcpt"/>
</dbReference>
<evidence type="ECO:0000313" key="10">
    <source>
        <dbReference type="Proteomes" id="UP000184226"/>
    </source>
</evidence>
<evidence type="ECO:0000256" key="3">
    <source>
        <dbReference type="ARBA" id="ARBA00029447"/>
    </source>
</evidence>
<evidence type="ECO:0000259" key="7">
    <source>
        <dbReference type="PROSITE" id="PS50111"/>
    </source>
</evidence>
<feature type="chain" id="PRO_5012997154" evidence="6">
    <location>
        <begin position="34"/>
        <end position="566"/>
    </location>
</feature>